<proteinExistence type="predicted"/>
<reference evidence="2 3" key="1">
    <citation type="submission" date="2015-03" db="EMBL/GenBank/DDBJ databases">
        <authorList>
            <person name="Murphy D."/>
        </authorList>
    </citation>
    <scope>NUCLEOTIDE SEQUENCE [LARGE SCALE GENOMIC DNA]</scope>
    <source>
        <strain evidence="2 3">Y233</strain>
    </source>
</reference>
<evidence type="ECO:0000313" key="3">
    <source>
        <dbReference type="Proteomes" id="UP000038204"/>
    </source>
</evidence>
<name>A0A0T9PGI7_9GAMM</name>
<dbReference type="AlphaFoldDB" id="A0A0T9PGI7"/>
<feature type="chain" id="PRO_5006694586" evidence="1">
    <location>
        <begin position="24"/>
        <end position="609"/>
    </location>
</feature>
<keyword evidence="1" id="KW-0732">Signal</keyword>
<dbReference type="Proteomes" id="UP000038204">
    <property type="component" value="Unassembled WGS sequence"/>
</dbReference>
<feature type="signal peptide" evidence="1">
    <location>
        <begin position="1"/>
        <end position="23"/>
    </location>
</feature>
<dbReference type="GO" id="GO:0016740">
    <property type="term" value="F:transferase activity"/>
    <property type="evidence" value="ECO:0007669"/>
    <property type="project" value="UniProtKB-KW"/>
</dbReference>
<sequence length="609" mass="70609">MYINYQTRYLFSCLTFFSFSSFANINMDNACFYLNDNYLEKEESDKVCLSYYTEDDWLDSKWNKNISSIRVPLSMRVDIFSGYSFTGEYISLYQDTNLADLEQYGFKNNISSYRVLPKNLYPENKRVVLSYNSEVFSERYIGYNYYSTQGHNILLKKYHQHIDADGQSASIFYSHAGQIMTAFIGQGFDRNLYCLSPTNRRSNSLSLDVAFTYCDFNNSGQNWFPRKIADKVVLINRGSGAALSLDDVGFYVALHQNNEGTLAINENTLWFDDEKIEELKAHAVRPFLQYKESLEAMNEESQRKVIVHHLDKPDDMYIYLDDRDNGRYYYYNVETKIIIAYNKIYSGNEKISSACLSLLNDSTSQHSPVSFTYHQSNYSNNTFEYGCDNGVAYDFYTKKWHFMPDWEYYYLVNGDENKVLHFYVNDKPQYSNFRGTLTGPKPSTHIGVAVGFSERRPQDAVFISNPALGYVFDVEKAVCQLSGSVDDEGLHCPEFKASWLSTDDKIQSANLSHYYIPWLLTKISKKLSVSTTGDVLNLFAQKIHALKISVDRDNRQQMSRSILEQTKALLVEFLHSYNSVDYEDIWHQAAYVLNRVEILIDKNMNAQLQ</sequence>
<evidence type="ECO:0000256" key="1">
    <source>
        <dbReference type="SAM" id="SignalP"/>
    </source>
</evidence>
<dbReference type="EMBL" id="CQBK01000006">
    <property type="protein sequence ID" value="CNH63875.1"/>
    <property type="molecule type" value="Genomic_DNA"/>
</dbReference>
<dbReference type="RefSeq" id="WP_049598563.1">
    <property type="nucleotide sequence ID" value="NZ_CPZI01000003.1"/>
</dbReference>
<dbReference type="Gene3D" id="2.60.20.10">
    <property type="entry name" value="Crystallins"/>
    <property type="match status" value="1"/>
</dbReference>
<dbReference type="SUPFAM" id="SSF49695">
    <property type="entry name" value="gamma-Crystallin-like"/>
    <property type="match status" value="1"/>
</dbReference>
<accession>A0A0T9PGI7</accession>
<evidence type="ECO:0000313" key="2">
    <source>
        <dbReference type="EMBL" id="CNH63875.1"/>
    </source>
</evidence>
<protein>
    <submittedName>
        <fullName evidence="2">Acetyltransferase domain-containing protein</fullName>
    </submittedName>
</protein>
<gene>
    <name evidence="2" type="ORF">ERS008667_01127</name>
</gene>
<dbReference type="InterPro" id="IPR011024">
    <property type="entry name" value="G_crystallin-like"/>
</dbReference>
<keyword evidence="2" id="KW-0808">Transferase</keyword>
<organism evidence="2 3">
    <name type="scientific">Yersinia similis</name>
    <dbReference type="NCBI Taxonomy" id="367190"/>
    <lineage>
        <taxon>Bacteria</taxon>
        <taxon>Pseudomonadati</taxon>
        <taxon>Pseudomonadota</taxon>
        <taxon>Gammaproteobacteria</taxon>
        <taxon>Enterobacterales</taxon>
        <taxon>Yersiniaceae</taxon>
        <taxon>Yersinia</taxon>
    </lineage>
</organism>